<feature type="compositionally biased region" description="Basic and acidic residues" evidence="1">
    <location>
        <begin position="312"/>
        <end position="321"/>
    </location>
</feature>
<accession>A0A8H7H2M4</accession>
<evidence type="ECO:0000256" key="1">
    <source>
        <dbReference type="SAM" id="MobiDB-lite"/>
    </source>
</evidence>
<reference evidence="2" key="1">
    <citation type="submission" date="2020-09" db="EMBL/GenBank/DDBJ databases">
        <title>Comparative genome analyses of four rice-infecting Rhizoctonia solani isolates reveal extensive enrichment of homogalacturonan modification genes.</title>
        <authorList>
            <person name="Lee D.-Y."/>
            <person name="Jeon J."/>
            <person name="Kim K.-T."/>
            <person name="Cheong K."/>
            <person name="Song H."/>
            <person name="Choi G."/>
            <person name="Ko J."/>
            <person name="Opiyo S.O."/>
            <person name="Zuo S."/>
            <person name="Madhav S."/>
            <person name="Lee Y.-H."/>
            <person name="Wang G.-L."/>
        </authorList>
    </citation>
    <scope>NUCLEOTIDE SEQUENCE</scope>
    <source>
        <strain evidence="2">AG1-IA YN-7</strain>
    </source>
</reference>
<organism evidence="2 3">
    <name type="scientific">Rhizoctonia solani</name>
    <dbReference type="NCBI Taxonomy" id="456999"/>
    <lineage>
        <taxon>Eukaryota</taxon>
        <taxon>Fungi</taxon>
        <taxon>Dikarya</taxon>
        <taxon>Basidiomycota</taxon>
        <taxon>Agaricomycotina</taxon>
        <taxon>Agaricomycetes</taxon>
        <taxon>Cantharellales</taxon>
        <taxon>Ceratobasidiaceae</taxon>
        <taxon>Rhizoctonia</taxon>
    </lineage>
</organism>
<feature type="region of interest" description="Disordered" evidence="1">
    <location>
        <begin position="312"/>
        <end position="331"/>
    </location>
</feature>
<gene>
    <name evidence="2" type="ORF">RHS04_07902</name>
</gene>
<proteinExistence type="predicted"/>
<evidence type="ECO:0000313" key="2">
    <source>
        <dbReference type="EMBL" id="KAF8672041.1"/>
    </source>
</evidence>
<comment type="caution">
    <text evidence="2">The sequence shown here is derived from an EMBL/GenBank/DDBJ whole genome shotgun (WGS) entry which is preliminary data.</text>
</comment>
<dbReference type="Proteomes" id="UP000650582">
    <property type="component" value="Unassembled WGS sequence"/>
</dbReference>
<dbReference type="EMBL" id="JACYCC010000213">
    <property type="protein sequence ID" value="KAF8672041.1"/>
    <property type="molecule type" value="Genomic_DNA"/>
</dbReference>
<sequence length="393" mass="44275">MARIMQSKQIIEEVQCLSGPRYNWTKEDTPGQPNTICMREDCHNNCHLGCSDDPDGGWVRNPWPGRRVCGQFYKPMRYTGPLYYFLGGRLLGIYTGTCKSCGHSADDHMLHRYKHTQVRVEMDPELQQKIHAAETEVEKLTVAENHVSKNLGIIEKQVAENLEQIDKLVAEIQGISLSPNFSAYINSTIELLERRANSGSMSETESAQKTYDSIRTLKNYLKILKPSPLYGIMGKDDSAEEEKWEEAGRQTRTVGLSSQAIGTLTLAAFAIRLSRTLIERKRFKPRDPNHVCVVNHFGGTIYARLSNRAKMQDNPKLHDESPAGAQLRTPNEGEIEDGEVLLEAGDVVEWEREKDVIESLFVRRKKAGEYSDTRSIVLSAFPGAATVIGIEEF</sequence>
<protein>
    <submittedName>
        <fullName evidence="2">Uncharacterized protein</fullName>
    </submittedName>
</protein>
<name>A0A8H7H2M4_9AGAM</name>
<evidence type="ECO:0000313" key="3">
    <source>
        <dbReference type="Proteomes" id="UP000650582"/>
    </source>
</evidence>
<dbReference type="AlphaFoldDB" id="A0A8H7H2M4"/>